<reference evidence="2" key="1">
    <citation type="submission" date="2021-02" db="EMBL/GenBank/DDBJ databases">
        <title>Genomic Encyclopedia of Type Strains, Phase IV (KMG-V): Genome sequencing to study the core and pangenomes of soil and plant-associated prokaryotes.</title>
        <authorList>
            <person name="Whitman W."/>
        </authorList>
    </citation>
    <scope>NUCLEOTIDE SEQUENCE</scope>
    <source>
        <strain evidence="2">USDA 406</strain>
    </source>
</reference>
<comment type="caution">
    <text evidence="2">The sequence shown here is derived from an EMBL/GenBank/DDBJ whole genome shotgun (WGS) entry which is preliminary data.</text>
</comment>
<protein>
    <recommendedName>
        <fullName evidence="6">Effector protein NopP</fullName>
    </recommendedName>
</protein>
<evidence type="ECO:0000313" key="5">
    <source>
        <dbReference type="Proteomes" id="UP001565471"/>
    </source>
</evidence>
<keyword evidence="5" id="KW-1185">Reference proteome</keyword>
<dbReference type="RefSeq" id="WP_276325455.1">
    <property type="nucleotide sequence ID" value="NZ_BJNL01000139.1"/>
</dbReference>
<evidence type="ECO:0000313" key="2">
    <source>
        <dbReference type="EMBL" id="MBP1299611.1"/>
    </source>
</evidence>
<organism evidence="2 4">
    <name type="scientific">Bradyrhizobium elkanii</name>
    <dbReference type="NCBI Taxonomy" id="29448"/>
    <lineage>
        <taxon>Bacteria</taxon>
        <taxon>Pseudomonadati</taxon>
        <taxon>Pseudomonadota</taxon>
        <taxon>Alphaproteobacteria</taxon>
        <taxon>Hyphomicrobiales</taxon>
        <taxon>Nitrobacteraceae</taxon>
        <taxon>Bradyrhizobium</taxon>
    </lineage>
</organism>
<gene>
    <name evidence="3" type="ORF">ABIF29_001632</name>
    <name evidence="2" type="ORF">JOH49_009364</name>
</gene>
<evidence type="ECO:0000256" key="1">
    <source>
        <dbReference type="SAM" id="MobiDB-lite"/>
    </source>
</evidence>
<dbReference type="Proteomes" id="UP000673383">
    <property type="component" value="Unassembled WGS sequence"/>
</dbReference>
<dbReference type="GeneID" id="92956742"/>
<dbReference type="Proteomes" id="UP001565471">
    <property type="component" value="Unassembled WGS sequence"/>
</dbReference>
<evidence type="ECO:0008006" key="6">
    <source>
        <dbReference type="Google" id="ProtNLM"/>
    </source>
</evidence>
<feature type="region of interest" description="Disordered" evidence="1">
    <location>
        <begin position="1"/>
        <end position="27"/>
    </location>
</feature>
<reference evidence="3 5" key="2">
    <citation type="submission" date="2024-07" db="EMBL/GenBank/DDBJ databases">
        <title>Genomic Encyclopedia of Type Strains, Phase V (KMG-V): Genome sequencing to study the core and pangenomes of soil and plant-associated prokaryotes.</title>
        <authorList>
            <person name="Whitman W."/>
        </authorList>
    </citation>
    <scope>NUCLEOTIDE SEQUENCE [LARGE SCALE GENOMIC DNA]</scope>
    <source>
        <strain evidence="3 5">USDA 415</strain>
    </source>
</reference>
<dbReference type="EMBL" id="JAFICZ010000001">
    <property type="protein sequence ID" value="MBP1299611.1"/>
    <property type="molecule type" value="Genomic_DNA"/>
</dbReference>
<proteinExistence type="predicted"/>
<evidence type="ECO:0000313" key="3">
    <source>
        <dbReference type="EMBL" id="MEY9314833.1"/>
    </source>
</evidence>
<dbReference type="AlphaFoldDB" id="A0A8I1YH32"/>
<dbReference type="EMBL" id="JBGBZA010000002">
    <property type="protein sequence ID" value="MEY9314833.1"/>
    <property type="molecule type" value="Genomic_DNA"/>
</dbReference>
<name>A0A8I1YH32_BRAEL</name>
<accession>A0A8I1YH32</accession>
<evidence type="ECO:0000313" key="4">
    <source>
        <dbReference type="Proteomes" id="UP000673383"/>
    </source>
</evidence>
<sequence length="333" mass="38137">MLASASSMEVESEIPPEGNPDSRKQQAPSQLTVSFAWLLWRGPKRLKSIRNPLALGVRILMYGRIGGYYEAVTWASHDEHADDRDFEGRFANMHLSAAEPTSSSAAPTYSLVTKPPIEPIDKDTFRREAKIFQNDHEIMRIAENPREYSRFVSTRAKNVREAAEDYGSTRDSEEARYYSYNLGNKTVALLRTEGGYSMNEFHDDRWRELFPGREHITSVVDLQLAHPLVENAGDILLEYQLRRDAREGEQPLLKWYPLNEESKARAAKLGFVEVDDCNMVLDPTQHPDKWTTNSAGEWQRANKPERYLAKVDDGERRNTHVASSGYAYEDDFM</sequence>